<dbReference type="EMBL" id="CP090892">
    <property type="protein sequence ID" value="ULU04869.1"/>
    <property type="molecule type" value="Genomic_DNA"/>
</dbReference>
<feature type="region of interest" description="Disordered" evidence="2">
    <location>
        <begin position="134"/>
        <end position="176"/>
    </location>
</feature>
<evidence type="ECO:0000313" key="3">
    <source>
        <dbReference type="EMBL" id="ULU04869.1"/>
    </source>
</evidence>
<accession>A0AAE9DIU0</accession>
<feature type="compositionally biased region" description="Polar residues" evidence="2">
    <location>
        <begin position="162"/>
        <end position="172"/>
    </location>
</feature>
<evidence type="ECO:0000313" key="4">
    <source>
        <dbReference type="Proteomes" id="UP000827892"/>
    </source>
</evidence>
<keyword evidence="1" id="KW-0175">Coiled coil</keyword>
<feature type="compositionally biased region" description="Polar residues" evidence="2">
    <location>
        <begin position="135"/>
        <end position="151"/>
    </location>
</feature>
<evidence type="ECO:0000256" key="2">
    <source>
        <dbReference type="SAM" id="MobiDB-lite"/>
    </source>
</evidence>
<reference evidence="3 4" key="1">
    <citation type="submission" date="2022-05" db="EMBL/GenBank/DDBJ databases">
        <title>Chromosome-level reference genomes for two strains of Caenorhabditis briggsae: an improved platform for comparative genomics.</title>
        <authorList>
            <person name="Stevens L."/>
            <person name="Andersen E.C."/>
        </authorList>
    </citation>
    <scope>NUCLEOTIDE SEQUENCE [LARGE SCALE GENOMIC DNA]</scope>
    <source>
        <strain evidence="3">QX1410_ONT</strain>
        <tissue evidence="3">Whole-organism</tissue>
    </source>
</reference>
<organism evidence="3 4">
    <name type="scientific">Caenorhabditis briggsae</name>
    <dbReference type="NCBI Taxonomy" id="6238"/>
    <lineage>
        <taxon>Eukaryota</taxon>
        <taxon>Metazoa</taxon>
        <taxon>Ecdysozoa</taxon>
        <taxon>Nematoda</taxon>
        <taxon>Chromadorea</taxon>
        <taxon>Rhabditida</taxon>
        <taxon>Rhabditina</taxon>
        <taxon>Rhabditomorpha</taxon>
        <taxon>Rhabditoidea</taxon>
        <taxon>Rhabditidae</taxon>
        <taxon>Peloderinae</taxon>
        <taxon>Caenorhabditis</taxon>
    </lineage>
</organism>
<name>A0AAE9DIU0_CAEBR</name>
<protein>
    <submittedName>
        <fullName evidence="3">Uncharacterized protein</fullName>
    </submittedName>
</protein>
<gene>
    <name evidence="3" type="ORF">L3Y34_017547</name>
</gene>
<dbReference type="AlphaFoldDB" id="A0AAE9DIU0"/>
<dbReference type="Proteomes" id="UP000827892">
    <property type="component" value="Chromosome II"/>
</dbReference>
<evidence type="ECO:0000256" key="1">
    <source>
        <dbReference type="SAM" id="Coils"/>
    </source>
</evidence>
<sequence>MYNFLKIPDEAHTPGCLFQQFIRYSFYKINFSPKGYVRSNGWSQEEKKIAFLQNLMEEMGQKSGMFGSAEELLENLKIYADFPGNDDSFDTKFEDSEVKNYPESQKRDEQPTTVFSKVVPVPEKTPEFQIDIQDISESSTPLLNASTAPETSESENIDEQFIKSSDASTPQKVSERDEEILELKRQLADQLKIEKENEELKFVISHLNAKIAQLNDEKSNKEENYRQKMNRQFRHD</sequence>
<feature type="coiled-coil region" evidence="1">
    <location>
        <begin position="181"/>
        <end position="231"/>
    </location>
</feature>
<proteinExistence type="predicted"/>